<evidence type="ECO:0000313" key="3">
    <source>
        <dbReference type="EMBL" id="NYJ76637.1"/>
    </source>
</evidence>
<dbReference type="CDD" id="cd17748">
    <property type="entry name" value="BRCT_DNA_ligase_like"/>
    <property type="match status" value="1"/>
</dbReference>
<comment type="caution">
    <text evidence="3">The sequence shown here is derived from an EMBL/GenBank/DDBJ whole genome shotgun (WGS) entry which is preliminary data.</text>
</comment>
<keyword evidence="3" id="KW-0808">Transferase</keyword>
<dbReference type="GO" id="GO:0003887">
    <property type="term" value="F:DNA-directed DNA polymerase activity"/>
    <property type="evidence" value="ECO:0007669"/>
    <property type="project" value="UniProtKB-EC"/>
</dbReference>
<feature type="region of interest" description="Disordered" evidence="1">
    <location>
        <begin position="338"/>
        <end position="357"/>
    </location>
</feature>
<dbReference type="InterPro" id="IPR001357">
    <property type="entry name" value="BRCT_dom"/>
</dbReference>
<dbReference type="InterPro" id="IPR013520">
    <property type="entry name" value="Ribonucl_H"/>
</dbReference>
<dbReference type="InterPro" id="IPR036397">
    <property type="entry name" value="RNaseH_sf"/>
</dbReference>
<proteinExistence type="predicted"/>
<dbReference type="Gene3D" id="3.30.420.10">
    <property type="entry name" value="Ribonuclease H-like superfamily/Ribonuclease H"/>
    <property type="match status" value="1"/>
</dbReference>
<dbReference type="RefSeq" id="WP_179540226.1">
    <property type="nucleotide sequence ID" value="NZ_BAAALL010000003.1"/>
</dbReference>
<dbReference type="InterPro" id="IPR036420">
    <property type="entry name" value="BRCT_dom_sf"/>
</dbReference>
<dbReference type="Proteomes" id="UP000535437">
    <property type="component" value="Unassembled WGS sequence"/>
</dbReference>
<gene>
    <name evidence="3" type="ORF">HNR09_000048</name>
</gene>
<reference evidence="3 4" key="1">
    <citation type="submission" date="2020-07" db="EMBL/GenBank/DDBJ databases">
        <title>Sequencing the genomes of 1000 actinobacteria strains.</title>
        <authorList>
            <person name="Klenk H.-P."/>
        </authorList>
    </citation>
    <scope>NUCLEOTIDE SEQUENCE [LARGE SCALE GENOMIC DNA]</scope>
    <source>
        <strain evidence="3 4">DSM 15475</strain>
    </source>
</reference>
<dbReference type="SUPFAM" id="SSF52113">
    <property type="entry name" value="BRCT domain"/>
    <property type="match status" value="1"/>
</dbReference>
<dbReference type="EC" id="2.7.7.7" evidence="3"/>
<dbReference type="PANTHER" id="PTHR30231">
    <property type="entry name" value="DNA POLYMERASE III SUBUNIT EPSILON"/>
    <property type="match status" value="1"/>
</dbReference>
<keyword evidence="4" id="KW-1185">Reference proteome</keyword>
<dbReference type="CDD" id="cd06130">
    <property type="entry name" value="DNA_pol_III_epsilon_like"/>
    <property type="match status" value="1"/>
</dbReference>
<dbReference type="Pfam" id="PF00533">
    <property type="entry name" value="BRCT"/>
    <property type="match status" value="1"/>
</dbReference>
<dbReference type="GO" id="GO:0003676">
    <property type="term" value="F:nucleic acid binding"/>
    <property type="evidence" value="ECO:0007669"/>
    <property type="project" value="InterPro"/>
</dbReference>
<dbReference type="SUPFAM" id="SSF53098">
    <property type="entry name" value="Ribonuclease H-like"/>
    <property type="match status" value="1"/>
</dbReference>
<dbReference type="PANTHER" id="PTHR30231:SF42">
    <property type="entry name" value="EXONUCLEASE"/>
    <property type="match status" value="1"/>
</dbReference>
<dbReference type="EMBL" id="JACCFY010000001">
    <property type="protein sequence ID" value="NYJ76637.1"/>
    <property type="molecule type" value="Genomic_DNA"/>
</dbReference>
<evidence type="ECO:0000313" key="4">
    <source>
        <dbReference type="Proteomes" id="UP000535437"/>
    </source>
</evidence>
<dbReference type="SMART" id="SM00479">
    <property type="entry name" value="EXOIII"/>
    <property type="match status" value="1"/>
</dbReference>
<dbReference type="PROSITE" id="PS50172">
    <property type="entry name" value="BRCT"/>
    <property type="match status" value="1"/>
</dbReference>
<feature type="domain" description="BRCT" evidence="2">
    <location>
        <begin position="243"/>
        <end position="292"/>
    </location>
</feature>
<keyword evidence="3" id="KW-0548">Nucleotidyltransferase</keyword>
<evidence type="ECO:0000256" key="1">
    <source>
        <dbReference type="SAM" id="MobiDB-lite"/>
    </source>
</evidence>
<sequence>MSLNFTAVDFETANGFRGSPCSVGLVRIRDGVEVASHYTELRPPVGFDRFDPKNVAVHGLSPEAVAVAPRFSEAFADIEAFIGTDTLVAHNAAFDVEVFQAALEVSGMDSPGLRCWCSVQLSRVVYDLPSHALPKSAAEAGHTLGRHHHALEDARACAAIVCDISARQGIVELDELFLSCSLEPLHLPAWTGSPEEPSRATAQVRAMGPIFDSRVRTVPDEALPDLLRWQDEGRNLPPSEGADPAHPLHGEQVVFTGSLSIPRPEAKRLVAAHGGQTTSRVTAGTTLLVVGDGYRSTESTEQVPLQTNKSRDALRRRRQGQALQVLAEEEFRELLGESWPATAGPPPTAAVRLTPGL</sequence>
<accession>A0A7Z0GII4</accession>
<protein>
    <submittedName>
        <fullName evidence="3">DNA polymerase-3 subunit epsilon</fullName>
        <ecNumber evidence="3">2.7.7.7</ecNumber>
    </submittedName>
</protein>
<dbReference type="InterPro" id="IPR012337">
    <property type="entry name" value="RNaseH-like_sf"/>
</dbReference>
<organism evidence="3 4">
    <name type="scientific">Nesterenkonia xinjiangensis</name>
    <dbReference type="NCBI Taxonomy" id="225327"/>
    <lineage>
        <taxon>Bacteria</taxon>
        <taxon>Bacillati</taxon>
        <taxon>Actinomycetota</taxon>
        <taxon>Actinomycetes</taxon>
        <taxon>Micrococcales</taxon>
        <taxon>Micrococcaceae</taxon>
        <taxon>Nesterenkonia</taxon>
    </lineage>
</organism>
<dbReference type="Gene3D" id="3.40.50.10190">
    <property type="entry name" value="BRCT domain"/>
    <property type="match status" value="1"/>
</dbReference>
<dbReference type="Pfam" id="PF00929">
    <property type="entry name" value="RNase_T"/>
    <property type="match status" value="1"/>
</dbReference>
<dbReference type="AlphaFoldDB" id="A0A7Z0GII4"/>
<dbReference type="GO" id="GO:0008408">
    <property type="term" value="F:3'-5' exonuclease activity"/>
    <property type="evidence" value="ECO:0007669"/>
    <property type="project" value="TreeGrafter"/>
</dbReference>
<name>A0A7Z0GII4_9MICC</name>
<evidence type="ECO:0000259" key="2">
    <source>
        <dbReference type="PROSITE" id="PS50172"/>
    </source>
</evidence>
<dbReference type="GO" id="GO:0005829">
    <property type="term" value="C:cytosol"/>
    <property type="evidence" value="ECO:0007669"/>
    <property type="project" value="TreeGrafter"/>
</dbReference>